<feature type="transmembrane region" description="Helical" evidence="1">
    <location>
        <begin position="34"/>
        <end position="51"/>
    </location>
</feature>
<reference evidence="2" key="1">
    <citation type="submission" date="2020-07" db="EMBL/GenBank/DDBJ databases">
        <title>Multicomponent nature underlies the extraordinary mechanical properties of spider dragline silk.</title>
        <authorList>
            <person name="Kono N."/>
            <person name="Nakamura H."/>
            <person name="Mori M."/>
            <person name="Yoshida Y."/>
            <person name="Ohtoshi R."/>
            <person name="Malay A.D."/>
            <person name="Moran D.A.P."/>
            <person name="Tomita M."/>
            <person name="Numata K."/>
            <person name="Arakawa K."/>
        </authorList>
    </citation>
    <scope>NUCLEOTIDE SEQUENCE</scope>
</reference>
<dbReference type="AlphaFoldDB" id="A0A8X6F6A7"/>
<dbReference type="Proteomes" id="UP000887116">
    <property type="component" value="Unassembled WGS sequence"/>
</dbReference>
<keyword evidence="1" id="KW-1133">Transmembrane helix</keyword>
<keyword evidence="1" id="KW-0812">Transmembrane</keyword>
<organism evidence="2 3">
    <name type="scientific">Trichonephila clavata</name>
    <name type="common">Joro spider</name>
    <name type="synonym">Nephila clavata</name>
    <dbReference type="NCBI Taxonomy" id="2740835"/>
    <lineage>
        <taxon>Eukaryota</taxon>
        <taxon>Metazoa</taxon>
        <taxon>Ecdysozoa</taxon>
        <taxon>Arthropoda</taxon>
        <taxon>Chelicerata</taxon>
        <taxon>Arachnida</taxon>
        <taxon>Araneae</taxon>
        <taxon>Araneomorphae</taxon>
        <taxon>Entelegynae</taxon>
        <taxon>Araneoidea</taxon>
        <taxon>Nephilidae</taxon>
        <taxon>Trichonephila</taxon>
    </lineage>
</organism>
<gene>
    <name evidence="2" type="ORF">TNCT_602451</name>
</gene>
<keyword evidence="3" id="KW-1185">Reference proteome</keyword>
<accession>A0A8X6F6A7</accession>
<protein>
    <submittedName>
        <fullName evidence="2">Uncharacterized protein</fullName>
    </submittedName>
</protein>
<sequence length="126" mass="14748">MDLVRHLLQLKRYEMNTRDWPYIRCRHLSPKKKRFVIMFLISAVLYLSPPSHKSLVMHSESICTDSIINRSDYLATNETWMEYSMPVNVLICYYIVILLSADKFQLHHRVAVSSSSSSRKAGRVTI</sequence>
<proteinExistence type="predicted"/>
<evidence type="ECO:0000313" key="2">
    <source>
        <dbReference type="EMBL" id="GFQ71292.1"/>
    </source>
</evidence>
<evidence type="ECO:0000313" key="3">
    <source>
        <dbReference type="Proteomes" id="UP000887116"/>
    </source>
</evidence>
<feature type="transmembrane region" description="Helical" evidence="1">
    <location>
        <begin position="83"/>
        <end position="101"/>
    </location>
</feature>
<evidence type="ECO:0000256" key="1">
    <source>
        <dbReference type="SAM" id="Phobius"/>
    </source>
</evidence>
<dbReference type="EMBL" id="BMAO01011092">
    <property type="protein sequence ID" value="GFQ71292.1"/>
    <property type="molecule type" value="Genomic_DNA"/>
</dbReference>
<comment type="caution">
    <text evidence="2">The sequence shown here is derived from an EMBL/GenBank/DDBJ whole genome shotgun (WGS) entry which is preliminary data.</text>
</comment>
<keyword evidence="1" id="KW-0472">Membrane</keyword>
<name>A0A8X6F6A7_TRICU</name>